<proteinExistence type="predicted"/>
<gene>
    <name evidence="1" type="ORF">CSLFYP84_04439</name>
</gene>
<organism evidence="1">
    <name type="scientific">Clostridium symbiosum</name>
    <name type="common">Bacteroides symbiosus</name>
    <dbReference type="NCBI Taxonomy" id="1512"/>
    <lineage>
        <taxon>Bacteria</taxon>
        <taxon>Bacillati</taxon>
        <taxon>Bacillota</taxon>
        <taxon>Clostridia</taxon>
        <taxon>Lachnospirales</taxon>
        <taxon>Lachnospiraceae</taxon>
        <taxon>Otoolea</taxon>
    </lineage>
</organism>
<evidence type="ECO:0008006" key="2">
    <source>
        <dbReference type="Google" id="ProtNLM"/>
    </source>
</evidence>
<accession>A0A6N3HZJ4</accession>
<dbReference type="Pfam" id="PF14190">
    <property type="entry name" value="DUF4313"/>
    <property type="match status" value="1"/>
</dbReference>
<protein>
    <recommendedName>
        <fullName evidence="2">DUF4313 domain-containing protein</fullName>
    </recommendedName>
</protein>
<evidence type="ECO:0000313" key="1">
    <source>
        <dbReference type="EMBL" id="VYU81580.1"/>
    </source>
</evidence>
<dbReference type="EMBL" id="CACRUA010000081">
    <property type="protein sequence ID" value="VYU81580.1"/>
    <property type="molecule type" value="Genomic_DNA"/>
</dbReference>
<sequence length="118" mass="13679">MKTFPLEKYGTTRPIQLQVAAYMNGNLAIEMITWEDGCPEPWNTLTVNLMWPCEKDCAFIDTNNNGKEILIWLKKHELAAPTGRELQSGFCKYPEYRFQEALLREVDPDGYEAYLQVL</sequence>
<dbReference type="InterPro" id="IPR025462">
    <property type="entry name" value="DUF4313"/>
</dbReference>
<name>A0A6N3HZJ4_CLOSY</name>
<reference evidence="1" key="1">
    <citation type="submission" date="2019-11" db="EMBL/GenBank/DDBJ databases">
        <authorList>
            <person name="Feng L."/>
        </authorList>
    </citation>
    <scope>NUCLEOTIDE SEQUENCE</scope>
    <source>
        <strain evidence="1">CsymbiosumLFYP84</strain>
    </source>
</reference>
<dbReference type="RefSeq" id="WP_156684991.1">
    <property type="nucleotide sequence ID" value="NZ_CACRUA010000081.1"/>
</dbReference>
<dbReference type="AlphaFoldDB" id="A0A6N3HZJ4"/>